<dbReference type="InterPro" id="IPR026906">
    <property type="entry name" value="LRR_5"/>
</dbReference>
<gene>
    <name evidence="1" type="ORF">TL16_g09595</name>
</gene>
<comment type="caution">
    <text evidence="1">The sequence shown here is derived from an EMBL/GenBank/DDBJ whole genome shotgun (WGS) entry which is preliminary data.</text>
</comment>
<evidence type="ECO:0000313" key="2">
    <source>
        <dbReference type="Proteomes" id="UP001162640"/>
    </source>
</evidence>
<dbReference type="AlphaFoldDB" id="A0A9W7B3X3"/>
<sequence>MKRVTDDEKKENEEGIIEDTAANILTTSTAVSAAPVAVFAAPAAVDEFMFTKDCRMLLVGFVMGDTLMTLRLATKAWKAVVEEVIDQGVESGAIMFHDGKDIIYQVAVAREERLKLATRVLFLLNITKVGVRACSYSINLVVVDIPDGVESNGSNAFGGCISLATVFFPATLNSIGDYAFSECSCLENVDLLHTNLQELGSRAFYRCTELKINDNPGLASNAWLPRLQILLQGSPLQH</sequence>
<dbReference type="InterPro" id="IPR032675">
    <property type="entry name" value="LRR_dom_sf"/>
</dbReference>
<dbReference type="SUPFAM" id="SSF52058">
    <property type="entry name" value="L domain-like"/>
    <property type="match status" value="1"/>
</dbReference>
<dbReference type="EMBL" id="BLQM01000328">
    <property type="protein sequence ID" value="GMH83427.1"/>
    <property type="molecule type" value="Genomic_DNA"/>
</dbReference>
<name>A0A9W7B3X3_9STRA</name>
<dbReference type="Pfam" id="PF13306">
    <property type="entry name" value="LRR_5"/>
    <property type="match status" value="1"/>
</dbReference>
<dbReference type="Proteomes" id="UP001162640">
    <property type="component" value="Unassembled WGS sequence"/>
</dbReference>
<reference evidence="2" key="1">
    <citation type="journal article" date="2023" name="Commun. Biol.">
        <title>Genome analysis of Parmales, the sister group of diatoms, reveals the evolutionary specialization of diatoms from phago-mixotrophs to photoautotrophs.</title>
        <authorList>
            <person name="Ban H."/>
            <person name="Sato S."/>
            <person name="Yoshikawa S."/>
            <person name="Yamada K."/>
            <person name="Nakamura Y."/>
            <person name="Ichinomiya M."/>
            <person name="Sato N."/>
            <person name="Blanc-Mathieu R."/>
            <person name="Endo H."/>
            <person name="Kuwata A."/>
            <person name="Ogata H."/>
        </authorList>
    </citation>
    <scope>NUCLEOTIDE SEQUENCE [LARGE SCALE GENOMIC DNA]</scope>
</reference>
<evidence type="ECO:0000313" key="1">
    <source>
        <dbReference type="EMBL" id="GMH83427.1"/>
    </source>
</evidence>
<dbReference type="Gene3D" id="3.80.10.10">
    <property type="entry name" value="Ribonuclease Inhibitor"/>
    <property type="match status" value="1"/>
</dbReference>
<organism evidence="1 2">
    <name type="scientific">Triparma laevis f. inornata</name>
    <dbReference type="NCBI Taxonomy" id="1714386"/>
    <lineage>
        <taxon>Eukaryota</taxon>
        <taxon>Sar</taxon>
        <taxon>Stramenopiles</taxon>
        <taxon>Ochrophyta</taxon>
        <taxon>Bolidophyceae</taxon>
        <taxon>Parmales</taxon>
        <taxon>Triparmaceae</taxon>
        <taxon>Triparma</taxon>
    </lineage>
</organism>
<accession>A0A9W7B3X3</accession>
<protein>
    <submittedName>
        <fullName evidence="1">Uncharacterized protein</fullName>
    </submittedName>
</protein>
<proteinExistence type="predicted"/>